<dbReference type="Proteomes" id="UP001172102">
    <property type="component" value="Unassembled WGS sequence"/>
</dbReference>
<dbReference type="SUPFAM" id="SSF48403">
    <property type="entry name" value="Ankyrin repeat"/>
    <property type="match status" value="1"/>
</dbReference>
<dbReference type="PROSITE" id="PS50297">
    <property type="entry name" value="ANK_REP_REGION"/>
    <property type="match status" value="1"/>
</dbReference>
<comment type="caution">
    <text evidence="2">The sequence shown here is derived from an EMBL/GenBank/DDBJ whole genome shotgun (WGS) entry which is preliminary data.</text>
</comment>
<gene>
    <name evidence="2" type="ORF">B0H67DRAFT_638204</name>
</gene>
<dbReference type="InterPro" id="IPR002110">
    <property type="entry name" value="Ankyrin_rpt"/>
</dbReference>
<sequence length="188" mass="21758">MDGWIIKHQYLAFLQRFMELQIPTVHAFAKYVFESAICTKRAPVLNEPLDRDVDFRSVAEDIASIGDHGFTRRVLMKVDSEDFKKYVGRRLFHRFVRTGLFDLAKFLPDDGVSVDARDLYNKTALLIAANGNEVEQVRFLIEAGAHIPAHSYWEYDQEIGSCPLTRAVFKKTDFVTLMLNHHPHPNYR</sequence>
<keyword evidence="3" id="KW-1185">Reference proteome</keyword>
<evidence type="ECO:0000313" key="2">
    <source>
        <dbReference type="EMBL" id="KAK0729605.1"/>
    </source>
</evidence>
<evidence type="ECO:0000313" key="3">
    <source>
        <dbReference type="Proteomes" id="UP001172102"/>
    </source>
</evidence>
<dbReference type="Pfam" id="PF12796">
    <property type="entry name" value="Ank_2"/>
    <property type="match status" value="1"/>
</dbReference>
<dbReference type="PROSITE" id="PS50088">
    <property type="entry name" value="ANK_REPEAT"/>
    <property type="match status" value="1"/>
</dbReference>
<name>A0AA40E7A4_9PEZI</name>
<dbReference type="Gene3D" id="1.25.40.20">
    <property type="entry name" value="Ankyrin repeat-containing domain"/>
    <property type="match status" value="1"/>
</dbReference>
<evidence type="ECO:0008006" key="4">
    <source>
        <dbReference type="Google" id="ProtNLM"/>
    </source>
</evidence>
<accession>A0AA40E7A4</accession>
<dbReference type="EMBL" id="JAUKUA010000001">
    <property type="protein sequence ID" value="KAK0729605.1"/>
    <property type="molecule type" value="Genomic_DNA"/>
</dbReference>
<protein>
    <recommendedName>
        <fullName evidence="4">Ankyrin repeat protein</fullName>
    </recommendedName>
</protein>
<dbReference type="AlphaFoldDB" id="A0AA40E7A4"/>
<dbReference type="InterPro" id="IPR036770">
    <property type="entry name" value="Ankyrin_rpt-contain_sf"/>
</dbReference>
<proteinExistence type="predicted"/>
<organism evidence="2 3">
    <name type="scientific">Lasiosphaeris hirsuta</name>
    <dbReference type="NCBI Taxonomy" id="260670"/>
    <lineage>
        <taxon>Eukaryota</taxon>
        <taxon>Fungi</taxon>
        <taxon>Dikarya</taxon>
        <taxon>Ascomycota</taxon>
        <taxon>Pezizomycotina</taxon>
        <taxon>Sordariomycetes</taxon>
        <taxon>Sordariomycetidae</taxon>
        <taxon>Sordariales</taxon>
        <taxon>Lasiosphaeriaceae</taxon>
        <taxon>Lasiosphaeris</taxon>
    </lineage>
</organism>
<evidence type="ECO:0000256" key="1">
    <source>
        <dbReference type="PROSITE-ProRule" id="PRU00023"/>
    </source>
</evidence>
<feature type="repeat" description="ANK" evidence="1">
    <location>
        <begin position="120"/>
        <end position="152"/>
    </location>
</feature>
<keyword evidence="1" id="KW-0040">ANK repeat</keyword>
<reference evidence="2" key="1">
    <citation type="submission" date="2023-06" db="EMBL/GenBank/DDBJ databases">
        <title>Genome-scale phylogeny and comparative genomics of the fungal order Sordariales.</title>
        <authorList>
            <consortium name="Lawrence Berkeley National Laboratory"/>
            <person name="Hensen N."/>
            <person name="Bonometti L."/>
            <person name="Westerberg I."/>
            <person name="Brannstrom I.O."/>
            <person name="Guillou S."/>
            <person name="Cros-Aarteil S."/>
            <person name="Calhoun S."/>
            <person name="Haridas S."/>
            <person name="Kuo A."/>
            <person name="Mondo S."/>
            <person name="Pangilinan J."/>
            <person name="Riley R."/>
            <person name="Labutti K."/>
            <person name="Andreopoulos B."/>
            <person name="Lipzen A."/>
            <person name="Chen C."/>
            <person name="Yanf M."/>
            <person name="Daum C."/>
            <person name="Ng V."/>
            <person name="Clum A."/>
            <person name="Steindorff A."/>
            <person name="Ohm R."/>
            <person name="Martin F."/>
            <person name="Silar P."/>
            <person name="Natvig D."/>
            <person name="Lalanne C."/>
            <person name="Gautier V."/>
            <person name="Ament-Velasquez S.L."/>
            <person name="Kruys A."/>
            <person name="Hutchinson M.I."/>
            <person name="Powell A.J."/>
            <person name="Barry K."/>
            <person name="Miller A.N."/>
            <person name="Grigoriev I.V."/>
            <person name="Debuchy R."/>
            <person name="Gladieux P."/>
            <person name="Thoren M.H."/>
            <person name="Johannesson H."/>
        </authorList>
    </citation>
    <scope>NUCLEOTIDE SEQUENCE</scope>
    <source>
        <strain evidence="2">SMH4607-1</strain>
    </source>
</reference>